<evidence type="ECO:0000313" key="2">
    <source>
        <dbReference type="EMBL" id="QFI77002.1"/>
    </source>
</evidence>
<dbReference type="InterPro" id="IPR000182">
    <property type="entry name" value="GNAT_dom"/>
</dbReference>
<proteinExistence type="predicted"/>
<organism evidence="2 3">
    <name type="scientific">Bradyrhizobium betae</name>
    <dbReference type="NCBI Taxonomy" id="244734"/>
    <lineage>
        <taxon>Bacteria</taxon>
        <taxon>Pseudomonadati</taxon>
        <taxon>Pseudomonadota</taxon>
        <taxon>Alphaproteobacteria</taxon>
        <taxon>Hyphomicrobiales</taxon>
        <taxon>Nitrobacteraceae</taxon>
        <taxon>Bradyrhizobium</taxon>
    </lineage>
</organism>
<dbReference type="PANTHER" id="PTHR13538:SF4">
    <property type="entry name" value="N-ALPHA-ACETYLTRANSFERASE 80"/>
    <property type="match status" value="1"/>
</dbReference>
<dbReference type="PROSITE" id="PS51186">
    <property type="entry name" value="GNAT"/>
    <property type="match status" value="1"/>
</dbReference>
<protein>
    <submittedName>
        <fullName evidence="2">GNAT family N-acetyltransferase</fullName>
    </submittedName>
</protein>
<dbReference type="GO" id="GO:1905502">
    <property type="term" value="F:acetyl-CoA binding"/>
    <property type="evidence" value="ECO:0007669"/>
    <property type="project" value="TreeGrafter"/>
</dbReference>
<dbReference type="Gene3D" id="3.40.630.30">
    <property type="match status" value="1"/>
</dbReference>
<sequence length="153" mass="16934">MKIAYLADHHEHLETIAAWQHAEFCYLTPAMTRADRTERLRRSLQRGALPMAFIALSEDGALLGSAGLLATTVTHTHLTPWLSSVYVPDELRGRGIASALSLHAVGAAAALGYDRLYLFTPRSEALYARIGWITFDRIDHNSVTLTLMERSTA</sequence>
<dbReference type="InterPro" id="IPR039840">
    <property type="entry name" value="NAA80"/>
</dbReference>
<evidence type="ECO:0000313" key="3">
    <source>
        <dbReference type="Proteomes" id="UP000325641"/>
    </source>
</evidence>
<name>A0A5P6PF62_9BRAD</name>
<dbReference type="KEGG" id="bbet:F8237_34205"/>
<reference evidence="3" key="1">
    <citation type="submission" date="2019-10" db="EMBL/GenBank/DDBJ databases">
        <title>Complete Genome Sequence of Bradyrhizobium betae type strain PL7HG1T.</title>
        <authorList>
            <person name="Bromfield E.S.P."/>
            <person name="Cloutier S."/>
        </authorList>
    </citation>
    <scope>NUCLEOTIDE SEQUENCE [LARGE SCALE GENOMIC DNA]</scope>
    <source>
        <strain evidence="3">PL7HG1</strain>
    </source>
</reference>
<dbReference type="CDD" id="cd04301">
    <property type="entry name" value="NAT_SF"/>
    <property type="match status" value="1"/>
</dbReference>
<dbReference type="GO" id="GO:0005737">
    <property type="term" value="C:cytoplasm"/>
    <property type="evidence" value="ECO:0007669"/>
    <property type="project" value="TreeGrafter"/>
</dbReference>
<dbReference type="RefSeq" id="WP_151650398.1">
    <property type="nucleotide sequence ID" value="NZ_CP044543.1"/>
</dbReference>
<dbReference type="AlphaFoldDB" id="A0A5P6PF62"/>
<dbReference type="GO" id="GO:0008080">
    <property type="term" value="F:N-acetyltransferase activity"/>
    <property type="evidence" value="ECO:0007669"/>
    <property type="project" value="InterPro"/>
</dbReference>
<dbReference type="SUPFAM" id="SSF55729">
    <property type="entry name" value="Acyl-CoA N-acyltransferases (Nat)"/>
    <property type="match status" value="1"/>
</dbReference>
<dbReference type="EMBL" id="CP044543">
    <property type="protein sequence ID" value="QFI77002.1"/>
    <property type="molecule type" value="Genomic_DNA"/>
</dbReference>
<evidence type="ECO:0000259" key="1">
    <source>
        <dbReference type="PROSITE" id="PS51186"/>
    </source>
</evidence>
<dbReference type="PANTHER" id="PTHR13538">
    <property type="entry name" value="N-ACETYLTRANSFERASE 6"/>
    <property type="match status" value="1"/>
</dbReference>
<dbReference type="Proteomes" id="UP000325641">
    <property type="component" value="Chromosome"/>
</dbReference>
<dbReference type="Pfam" id="PF00583">
    <property type="entry name" value="Acetyltransf_1"/>
    <property type="match status" value="1"/>
</dbReference>
<dbReference type="OrthoDB" id="9809751at2"/>
<gene>
    <name evidence="2" type="ORF">F8237_34205</name>
</gene>
<feature type="domain" description="N-acetyltransferase" evidence="1">
    <location>
        <begin position="1"/>
        <end position="150"/>
    </location>
</feature>
<keyword evidence="2" id="KW-0808">Transferase</keyword>
<accession>A0A5P6PF62</accession>
<dbReference type="InterPro" id="IPR016181">
    <property type="entry name" value="Acyl_CoA_acyltransferase"/>
</dbReference>